<dbReference type="Proteomes" id="UP000031599">
    <property type="component" value="Unassembled WGS sequence"/>
</dbReference>
<accession>A0A0C2D5W8</accession>
<sequence>MTVAFARDLLTAVSDHSSIEWTDATWNPVRGCTKISPGCKHCYAETFSERFRGVPGHPFENGFDLRLVFSKLPEPLRWARARKIFVNSMSDLFHERVPDVYIEEVFRVMVEADWHVYQLLTKRADRLRRLTRQLSAGAVEHDHIWLGVSVEDRKYGLARIDELRRARAGKRFLSIEPLLEDLGEVDLRGIDWVIVGGESGPGARPMAEAWVARLRDQCRAAKVPFFFKQWGGVQKKKNGRRLRGVVYDEFPAAEVGVVPPRAHRTARLHVAEDRAKELEGRLGPAPLLEIRRAV</sequence>
<evidence type="ECO:0000313" key="2">
    <source>
        <dbReference type="Proteomes" id="UP000031599"/>
    </source>
</evidence>
<dbReference type="Pfam" id="PF07505">
    <property type="entry name" value="DUF5131"/>
    <property type="match status" value="1"/>
</dbReference>
<dbReference type="InterPro" id="IPR011101">
    <property type="entry name" value="DUF5131"/>
</dbReference>
<protein>
    <submittedName>
        <fullName evidence="1">Bacteriophage protein gp37</fullName>
    </submittedName>
</protein>
<proteinExistence type="predicted"/>
<comment type="caution">
    <text evidence="1">The sequence shown here is derived from an EMBL/GenBank/DDBJ whole genome shotgun (WGS) entry which is preliminary data.</text>
</comment>
<name>A0A0C2D5W8_9BACT</name>
<dbReference type="EMBL" id="JMCC02000010">
    <property type="protein sequence ID" value="KIG18566.1"/>
    <property type="molecule type" value="Genomic_DNA"/>
</dbReference>
<organism evidence="1 2">
    <name type="scientific">Enhygromyxa salina</name>
    <dbReference type="NCBI Taxonomy" id="215803"/>
    <lineage>
        <taxon>Bacteria</taxon>
        <taxon>Pseudomonadati</taxon>
        <taxon>Myxococcota</taxon>
        <taxon>Polyangia</taxon>
        <taxon>Nannocystales</taxon>
        <taxon>Nannocystaceae</taxon>
        <taxon>Enhygromyxa</taxon>
    </lineage>
</organism>
<reference evidence="1 2" key="1">
    <citation type="submission" date="2014-12" db="EMBL/GenBank/DDBJ databases">
        <title>Genome assembly of Enhygromyxa salina DSM 15201.</title>
        <authorList>
            <person name="Sharma G."/>
            <person name="Subramanian S."/>
        </authorList>
    </citation>
    <scope>NUCLEOTIDE SEQUENCE [LARGE SCALE GENOMIC DNA]</scope>
    <source>
        <strain evidence="1 2">DSM 15201</strain>
    </source>
</reference>
<dbReference type="AlphaFoldDB" id="A0A0C2D5W8"/>
<evidence type="ECO:0000313" key="1">
    <source>
        <dbReference type="EMBL" id="KIG18566.1"/>
    </source>
</evidence>
<gene>
    <name evidence="1" type="ORF">DB30_00251</name>
</gene>